<comment type="caution">
    <text evidence="1">The sequence shown here is derived from an EMBL/GenBank/DDBJ whole genome shotgun (WGS) entry which is preliminary data.</text>
</comment>
<dbReference type="AlphaFoldDB" id="A0A8H5NV47"/>
<keyword evidence="2" id="KW-1185">Reference proteome</keyword>
<evidence type="ECO:0000313" key="2">
    <source>
        <dbReference type="Proteomes" id="UP000546213"/>
    </source>
</evidence>
<name>A0A8H5NV47_9HYPO</name>
<dbReference type="OrthoDB" id="5101596at2759"/>
<protein>
    <submittedName>
        <fullName evidence="1">Uncharacterized protein</fullName>
    </submittedName>
</protein>
<evidence type="ECO:0000313" key="1">
    <source>
        <dbReference type="EMBL" id="KAF5579832.1"/>
    </source>
</evidence>
<accession>A0A8H5NV47</accession>
<organism evidence="1 2">
    <name type="scientific">Fusarium pseudocircinatum</name>
    <dbReference type="NCBI Taxonomy" id="56676"/>
    <lineage>
        <taxon>Eukaryota</taxon>
        <taxon>Fungi</taxon>
        <taxon>Dikarya</taxon>
        <taxon>Ascomycota</taxon>
        <taxon>Pezizomycotina</taxon>
        <taxon>Sordariomycetes</taxon>
        <taxon>Hypocreomycetidae</taxon>
        <taxon>Hypocreales</taxon>
        <taxon>Nectriaceae</taxon>
        <taxon>Fusarium</taxon>
        <taxon>Fusarium fujikuroi species complex</taxon>
    </lineage>
</organism>
<gene>
    <name evidence="1" type="ORF">FPCIR_10897</name>
</gene>
<reference evidence="1 2" key="1">
    <citation type="submission" date="2020-05" db="EMBL/GenBank/DDBJ databases">
        <title>Identification and distribution of gene clusters putatively required for synthesis of sphingolipid metabolism inhibitors in phylogenetically diverse species of the filamentous fungus Fusarium.</title>
        <authorList>
            <person name="Kim H.-S."/>
            <person name="Busman M."/>
            <person name="Brown D.W."/>
            <person name="Divon H."/>
            <person name="Uhlig S."/>
            <person name="Proctor R.H."/>
        </authorList>
    </citation>
    <scope>NUCLEOTIDE SEQUENCE [LARGE SCALE GENOMIC DNA]</scope>
    <source>
        <strain evidence="1 2">NRRL 36939</strain>
    </source>
</reference>
<dbReference type="Proteomes" id="UP000546213">
    <property type="component" value="Unassembled WGS sequence"/>
</dbReference>
<sequence length="113" mass="12280">MSDIASQVRIQDSKQKLQQAYKYAASAKESAESDFQQAQDDGIADGQDFRQWAVVNAPAYSAALQDYKAAAAGYSAALKSGDNEASQAWDQKYKEAILGDNPARPNYEALVEP</sequence>
<proteinExistence type="predicted"/>
<dbReference type="EMBL" id="JAAOAS010000327">
    <property type="protein sequence ID" value="KAF5579832.1"/>
    <property type="molecule type" value="Genomic_DNA"/>
</dbReference>